<keyword evidence="2" id="KW-0418">Kinase</keyword>
<dbReference type="Proteomes" id="UP000236447">
    <property type="component" value="Chromosome"/>
</dbReference>
<keyword evidence="2" id="KW-0808">Transferase</keyword>
<dbReference type="EMBL" id="CP010725">
    <property type="protein sequence ID" value="AUQ97922.1"/>
    <property type="molecule type" value="Genomic_DNA"/>
</dbReference>
<reference evidence="3 4" key="2">
    <citation type="journal article" date="2017" name="Genome Biol. Evol.">
        <title>Trajectories and Drivers of Genome Evolution in Surface-Associated Marine Phaeobacter.</title>
        <authorList>
            <person name="Freese H.M."/>
            <person name="Sikorski J."/>
            <person name="Bunk B."/>
            <person name="Scheuner C."/>
            <person name="Meier-Kolthoff J.P."/>
            <person name="Sproer C."/>
            <person name="Gram L."/>
            <person name="Overmann J."/>
        </authorList>
    </citation>
    <scope>NUCLEOTIDE SEQUENCE [LARGE SCALE GENOMIC DNA]</scope>
    <source>
        <strain evidence="1 4">P66</strain>
        <strain evidence="2 3">P88</strain>
    </source>
</reference>
<reference evidence="2 3" key="1">
    <citation type="journal article" date="2017" name="Front. Microbiol.">
        <title>Phaeobacter piscinae sp. nov., a species of the Roseobacter group and potential aquaculture probiont.</title>
        <authorList>
            <person name="Sonnenschein E.C."/>
            <person name="Phippen C.B.W."/>
            <person name="Nielsen K.F."/>
            <person name="Mateiu R.V."/>
            <person name="Melchiorsen J."/>
            <person name="Gram L."/>
            <person name="Overmann J."/>
            <person name="Freese H.M."/>
        </authorList>
    </citation>
    <scope>NUCLEOTIDE SEQUENCE [LARGE SCALE GENOMIC DNA]</scope>
    <source>
        <strain evidence="2 3">P88</strain>
    </source>
</reference>
<evidence type="ECO:0000313" key="4">
    <source>
        <dbReference type="Proteomes" id="UP000236536"/>
    </source>
</evidence>
<reference evidence="1 4" key="3">
    <citation type="journal article" date="2017" name="Int. J. Syst. Evol. Microbiol.">
        <title>Adaptation of Surface-Associated Bacteria to the Open Ocean: A Genomically Distinct Subpopulation of Phaeobacter gallaeciensis Colonizes Pacific Mesozooplankton.</title>
        <authorList>
            <person name="Freese H.M."/>
            <person name="Methner A."/>
            <person name="Overmann J."/>
        </authorList>
    </citation>
    <scope>NUCLEOTIDE SEQUENCE [LARGE SCALE GENOMIC DNA]</scope>
    <source>
        <strain evidence="1 4">P66</strain>
    </source>
</reference>
<dbReference type="InterPro" id="IPR007729">
    <property type="entry name" value="DGOK"/>
</dbReference>
<proteinExistence type="predicted"/>
<dbReference type="GO" id="GO:0034194">
    <property type="term" value="P:D-galactonate catabolic process"/>
    <property type="evidence" value="ECO:0007669"/>
    <property type="project" value="InterPro"/>
</dbReference>
<dbReference type="EC" id="2.7.1.58" evidence="2"/>
<keyword evidence="4" id="KW-1185">Reference proteome</keyword>
<dbReference type="Proteomes" id="UP000236536">
    <property type="component" value="Chromosome"/>
</dbReference>
<organism evidence="2 3">
    <name type="scientific">Phaeobacter inhibens</name>
    <dbReference type="NCBI Taxonomy" id="221822"/>
    <lineage>
        <taxon>Bacteria</taxon>
        <taxon>Pseudomonadati</taxon>
        <taxon>Pseudomonadota</taxon>
        <taxon>Alphaproteobacteria</taxon>
        <taxon>Rhodobacterales</taxon>
        <taxon>Roseobacteraceae</taxon>
        <taxon>Phaeobacter</taxon>
    </lineage>
</organism>
<name>A0A2I7M1B3_9RHOB</name>
<gene>
    <name evidence="1" type="ORF">PhaeoP66_02834</name>
    <name evidence="2" type="ORF">PhaeoP88_00525</name>
</gene>
<dbReference type="RefSeq" id="WP_254683911.1">
    <property type="nucleotide sequence ID" value="NZ_CP010599.1"/>
</dbReference>
<dbReference type="Gene3D" id="3.30.420.310">
    <property type="entry name" value="2-keto-3-deoxy-galactonokinase, C-terminal domain"/>
    <property type="match status" value="1"/>
</dbReference>
<dbReference type="EMBL" id="CP010705">
    <property type="protein sequence ID" value="AUQ95591.1"/>
    <property type="molecule type" value="Genomic_DNA"/>
</dbReference>
<evidence type="ECO:0000313" key="2">
    <source>
        <dbReference type="EMBL" id="AUQ97922.1"/>
    </source>
</evidence>
<dbReference type="GO" id="GO:0008671">
    <property type="term" value="F:2-dehydro-3-deoxygalactonokinase activity"/>
    <property type="evidence" value="ECO:0007669"/>
    <property type="project" value="UniProtKB-EC"/>
</dbReference>
<accession>A0A2I7M1B3</accession>
<dbReference type="AlphaFoldDB" id="A0A2I7M1B3"/>
<sequence>MCAASADPSSASPAGYPAIKSANWIAADHADGRIMVWLMHEGEARQQVSAQSSGELMADVTAMISELRDCPADTPILLSDDSLRGGDTGTITVPAKVAARPMGDATLGTHPLRLLGGLSQATPPAVMRGACNRIAGFLSLNPDWDGVICVAGATTHWALISANEVVSFQSFLTPQLWHGLAPCLGIGGTPVYDRAQRAELTASMDTVQSKPEALAARLAELQATQGAQGNTGAARLWGLLLGAELSAARPYWLGQNVALIAPAPLDTLYQAALDHQGVPVTRTDADRMALAGLVSAWRAMTS</sequence>
<protein>
    <submittedName>
        <fullName evidence="2">2-keto-3-deoxy-galactonokinase</fullName>
        <ecNumber evidence="2">2.7.1.58</ecNumber>
    </submittedName>
</protein>
<dbReference type="InterPro" id="IPR042257">
    <property type="entry name" value="DGOK_C"/>
</dbReference>
<evidence type="ECO:0000313" key="1">
    <source>
        <dbReference type="EMBL" id="AUQ95591.1"/>
    </source>
</evidence>
<evidence type="ECO:0000313" key="3">
    <source>
        <dbReference type="Proteomes" id="UP000236447"/>
    </source>
</evidence>
<dbReference type="Pfam" id="PF05035">
    <property type="entry name" value="DGOK"/>
    <property type="match status" value="1"/>
</dbReference>